<feature type="region of interest" description="Disordered" evidence="3">
    <location>
        <begin position="1"/>
        <end position="85"/>
    </location>
</feature>
<feature type="compositionally biased region" description="Basic and acidic residues" evidence="3">
    <location>
        <begin position="7"/>
        <end position="35"/>
    </location>
</feature>
<dbReference type="Pfam" id="PF15613">
    <property type="entry name" value="WSD"/>
    <property type="match status" value="1"/>
</dbReference>
<dbReference type="InterPro" id="IPR047171">
    <property type="entry name" value="BAZ1A"/>
</dbReference>
<evidence type="ECO:0000313" key="6">
    <source>
        <dbReference type="Proteomes" id="UP001469553"/>
    </source>
</evidence>
<protein>
    <recommendedName>
        <fullName evidence="4">WHIM2 domain-containing protein</fullName>
    </recommendedName>
</protein>
<proteinExistence type="predicted"/>
<feature type="region of interest" description="Disordered" evidence="3">
    <location>
        <begin position="393"/>
        <end position="421"/>
    </location>
</feature>
<keyword evidence="6" id="KW-1185">Reference proteome</keyword>
<name>A0ABV0YJ98_9TELE</name>
<dbReference type="PANTHER" id="PTHR46510:SF1">
    <property type="entry name" value="BROMODOMAIN ADJACENT TO ZINC FINGER DOMAIN PROTEIN 1A"/>
    <property type="match status" value="1"/>
</dbReference>
<evidence type="ECO:0000256" key="1">
    <source>
        <dbReference type="ARBA" id="ARBA00004123"/>
    </source>
</evidence>
<comment type="caution">
    <text evidence="5">The sequence shown here is derived from an EMBL/GenBank/DDBJ whole genome shotgun (WGS) entry which is preliminary data.</text>
</comment>
<dbReference type="InterPro" id="IPR028941">
    <property type="entry name" value="WHIM2_dom"/>
</dbReference>
<feature type="non-terminal residue" evidence="5">
    <location>
        <position position="421"/>
    </location>
</feature>
<reference evidence="5 6" key="1">
    <citation type="submission" date="2021-06" db="EMBL/GenBank/DDBJ databases">
        <authorList>
            <person name="Palmer J.M."/>
        </authorList>
    </citation>
    <scope>NUCLEOTIDE SEQUENCE [LARGE SCALE GENOMIC DNA]</scope>
    <source>
        <strain evidence="5 6">AS_MEX2019</strain>
        <tissue evidence="5">Muscle</tissue>
    </source>
</reference>
<feature type="compositionally biased region" description="Polar residues" evidence="3">
    <location>
        <begin position="173"/>
        <end position="184"/>
    </location>
</feature>
<organism evidence="5 6">
    <name type="scientific">Ameca splendens</name>
    <dbReference type="NCBI Taxonomy" id="208324"/>
    <lineage>
        <taxon>Eukaryota</taxon>
        <taxon>Metazoa</taxon>
        <taxon>Chordata</taxon>
        <taxon>Craniata</taxon>
        <taxon>Vertebrata</taxon>
        <taxon>Euteleostomi</taxon>
        <taxon>Actinopterygii</taxon>
        <taxon>Neopterygii</taxon>
        <taxon>Teleostei</taxon>
        <taxon>Neoteleostei</taxon>
        <taxon>Acanthomorphata</taxon>
        <taxon>Ovalentaria</taxon>
        <taxon>Atherinomorphae</taxon>
        <taxon>Cyprinodontiformes</taxon>
        <taxon>Goodeidae</taxon>
        <taxon>Ameca</taxon>
    </lineage>
</organism>
<dbReference type="Proteomes" id="UP001469553">
    <property type="component" value="Unassembled WGS sequence"/>
</dbReference>
<evidence type="ECO:0000256" key="2">
    <source>
        <dbReference type="ARBA" id="ARBA00023242"/>
    </source>
</evidence>
<feature type="compositionally biased region" description="Polar residues" evidence="3">
    <location>
        <begin position="54"/>
        <end position="85"/>
    </location>
</feature>
<comment type="subcellular location">
    <subcellularLocation>
        <location evidence="1">Nucleus</location>
    </subcellularLocation>
</comment>
<dbReference type="EMBL" id="JAHRIP010033155">
    <property type="protein sequence ID" value="MEQ2293540.1"/>
    <property type="molecule type" value="Genomic_DNA"/>
</dbReference>
<evidence type="ECO:0000256" key="3">
    <source>
        <dbReference type="SAM" id="MobiDB-lite"/>
    </source>
</evidence>
<evidence type="ECO:0000259" key="4">
    <source>
        <dbReference type="Pfam" id="PF15613"/>
    </source>
</evidence>
<keyword evidence="2" id="KW-0539">Nucleus</keyword>
<feature type="compositionally biased region" description="Basic and acidic residues" evidence="3">
    <location>
        <begin position="42"/>
        <end position="51"/>
    </location>
</feature>
<feature type="domain" description="WHIM2" evidence="4">
    <location>
        <begin position="115"/>
        <end position="231"/>
    </location>
</feature>
<dbReference type="PANTHER" id="PTHR46510">
    <property type="entry name" value="BROMODOMAIN ADJACENT TO ZINC FINGER DOMAIN PROTEIN 1A"/>
    <property type="match status" value="1"/>
</dbReference>
<accession>A0ABV0YJ98</accession>
<evidence type="ECO:0000313" key="5">
    <source>
        <dbReference type="EMBL" id="MEQ2293540.1"/>
    </source>
</evidence>
<feature type="region of interest" description="Disordered" evidence="3">
    <location>
        <begin position="155"/>
        <end position="190"/>
    </location>
</feature>
<sequence length="421" mass="47598">MLRARLRKEEKLREQELRMREKEEKLKEQEVKERLQTNGDTGGEHHNKNVKENIPSSTMKKAKGSQNEELQQQQTNSDSKPSGFASNLNAEELESEQEKVRELLEQIQKAAACTCLLPLGKDRLYRRYWIVPSASALFVEEDFFGLTEDMLKPCPKPSEDAATNGEDNKVGTEPTSENTGSSPKPLNAQGVPVTRPNQWYFYSSIEEVDQLIEALNPRGNRESCLKEALVQDRDKLQQLLQNCDQKKYRLLTTQTDEAERSPCPAPADTLMEVRLRDLLLDLEDRIHQGSLGTLKVMGRQVWRSALEVGNYELLGTDGKDNATINGQVEPMEMDSVQLRARDRCSDRLLELKSEASATCGTSGSETPQVISSSVRILAQALCHIEQGIERRFLKPPLGDEDSKKDQKIKKNKKKEDDQASD</sequence>
<gene>
    <name evidence="5" type="ORF">AMECASPLE_034616</name>
</gene>